<dbReference type="GeneID" id="17280764"/>
<dbReference type="EnsemblProtists" id="EOD35494">
    <property type="protein sequence ID" value="EOD35494"/>
    <property type="gene ID" value="EMIHUDRAFT_201618"/>
</dbReference>
<sequence length="132" mass="14683">MHFDDGMDEIITLPDDTVRLTGEAVVARCKCARARYITKARLDFNPFSSGSTLGFLAELKAKSVREAVPKMEVTINRVTDAAAPPRLMLTFVDGRETPVDLGKLSVKDTFAQIELETGRLDLEAMRRGKPWL</sequence>
<accession>A0A0D3KIA9</accession>
<dbReference type="HOGENOM" id="CLU_1921063_0_0_1"/>
<dbReference type="Pfam" id="PF10780">
    <property type="entry name" value="MRP_L53"/>
    <property type="match status" value="1"/>
</dbReference>
<keyword evidence="5" id="KW-0687">Ribonucleoprotein</keyword>
<dbReference type="PaxDb" id="2903-EOD35494"/>
<dbReference type="AlphaFoldDB" id="A0A0D3KIA9"/>
<name>A0A0D3KIA9_EMIH1</name>
<comment type="similarity">
    <text evidence="2">Belongs to the mitochondrion-specific ribosomal protein mL53 family.</text>
</comment>
<protein>
    <recommendedName>
        <fullName evidence="6">Large ribosomal subunit protein mL53</fullName>
    </recommendedName>
</protein>
<dbReference type="Gene3D" id="3.40.30.10">
    <property type="entry name" value="Glutaredoxin"/>
    <property type="match status" value="1"/>
</dbReference>
<evidence type="ECO:0000256" key="4">
    <source>
        <dbReference type="ARBA" id="ARBA00023128"/>
    </source>
</evidence>
<evidence type="ECO:0000313" key="8">
    <source>
        <dbReference type="Proteomes" id="UP000013827"/>
    </source>
</evidence>
<dbReference type="InterPro" id="IPR019716">
    <property type="entry name" value="Ribosomal_mL53"/>
</dbReference>
<proteinExistence type="inferred from homology"/>
<evidence type="ECO:0000256" key="3">
    <source>
        <dbReference type="ARBA" id="ARBA00022980"/>
    </source>
</evidence>
<dbReference type="GO" id="GO:0005739">
    <property type="term" value="C:mitochondrion"/>
    <property type="evidence" value="ECO:0007669"/>
    <property type="project" value="UniProtKB-SubCell"/>
</dbReference>
<dbReference type="GO" id="GO:1990904">
    <property type="term" value="C:ribonucleoprotein complex"/>
    <property type="evidence" value="ECO:0007669"/>
    <property type="project" value="UniProtKB-KW"/>
</dbReference>
<reference evidence="7" key="2">
    <citation type="submission" date="2024-10" db="UniProtKB">
        <authorList>
            <consortium name="EnsemblProtists"/>
        </authorList>
    </citation>
    <scope>IDENTIFICATION</scope>
</reference>
<evidence type="ECO:0000256" key="6">
    <source>
        <dbReference type="ARBA" id="ARBA00035180"/>
    </source>
</evidence>
<evidence type="ECO:0000256" key="2">
    <source>
        <dbReference type="ARBA" id="ARBA00005557"/>
    </source>
</evidence>
<evidence type="ECO:0000256" key="1">
    <source>
        <dbReference type="ARBA" id="ARBA00004173"/>
    </source>
</evidence>
<keyword evidence="8" id="KW-1185">Reference proteome</keyword>
<evidence type="ECO:0000313" key="7">
    <source>
        <dbReference type="EnsemblProtists" id="EOD35494"/>
    </source>
</evidence>
<keyword evidence="4" id="KW-0496">Mitochondrion</keyword>
<dbReference type="RefSeq" id="XP_005787923.1">
    <property type="nucleotide sequence ID" value="XM_005787866.1"/>
</dbReference>
<comment type="subcellular location">
    <subcellularLocation>
        <location evidence="1">Mitochondrion</location>
    </subcellularLocation>
</comment>
<dbReference type="GO" id="GO:0005840">
    <property type="term" value="C:ribosome"/>
    <property type="evidence" value="ECO:0007669"/>
    <property type="project" value="UniProtKB-KW"/>
</dbReference>
<dbReference type="Proteomes" id="UP000013827">
    <property type="component" value="Unassembled WGS sequence"/>
</dbReference>
<reference evidence="8" key="1">
    <citation type="journal article" date="2013" name="Nature">
        <title>Pan genome of the phytoplankton Emiliania underpins its global distribution.</title>
        <authorList>
            <person name="Read B.A."/>
            <person name="Kegel J."/>
            <person name="Klute M.J."/>
            <person name="Kuo A."/>
            <person name="Lefebvre S.C."/>
            <person name="Maumus F."/>
            <person name="Mayer C."/>
            <person name="Miller J."/>
            <person name="Monier A."/>
            <person name="Salamov A."/>
            <person name="Young J."/>
            <person name="Aguilar M."/>
            <person name="Claverie J.M."/>
            <person name="Frickenhaus S."/>
            <person name="Gonzalez K."/>
            <person name="Herman E.K."/>
            <person name="Lin Y.C."/>
            <person name="Napier J."/>
            <person name="Ogata H."/>
            <person name="Sarno A.F."/>
            <person name="Shmutz J."/>
            <person name="Schroeder D."/>
            <person name="de Vargas C."/>
            <person name="Verret F."/>
            <person name="von Dassow P."/>
            <person name="Valentin K."/>
            <person name="Van de Peer Y."/>
            <person name="Wheeler G."/>
            <person name="Dacks J.B."/>
            <person name="Delwiche C.F."/>
            <person name="Dyhrman S.T."/>
            <person name="Glockner G."/>
            <person name="John U."/>
            <person name="Richards T."/>
            <person name="Worden A.Z."/>
            <person name="Zhang X."/>
            <person name="Grigoriev I.V."/>
            <person name="Allen A.E."/>
            <person name="Bidle K."/>
            <person name="Borodovsky M."/>
            <person name="Bowler C."/>
            <person name="Brownlee C."/>
            <person name="Cock J.M."/>
            <person name="Elias M."/>
            <person name="Gladyshev V.N."/>
            <person name="Groth M."/>
            <person name="Guda C."/>
            <person name="Hadaegh A."/>
            <person name="Iglesias-Rodriguez M.D."/>
            <person name="Jenkins J."/>
            <person name="Jones B.M."/>
            <person name="Lawson T."/>
            <person name="Leese F."/>
            <person name="Lindquist E."/>
            <person name="Lobanov A."/>
            <person name="Lomsadze A."/>
            <person name="Malik S.B."/>
            <person name="Marsh M.E."/>
            <person name="Mackinder L."/>
            <person name="Mock T."/>
            <person name="Mueller-Roeber B."/>
            <person name="Pagarete A."/>
            <person name="Parker M."/>
            <person name="Probert I."/>
            <person name="Quesneville H."/>
            <person name="Raines C."/>
            <person name="Rensing S.A."/>
            <person name="Riano-Pachon D.M."/>
            <person name="Richier S."/>
            <person name="Rokitta S."/>
            <person name="Shiraiwa Y."/>
            <person name="Soanes D.M."/>
            <person name="van der Giezen M."/>
            <person name="Wahlund T.M."/>
            <person name="Williams B."/>
            <person name="Wilson W."/>
            <person name="Wolfe G."/>
            <person name="Wurch L.L."/>
        </authorList>
    </citation>
    <scope>NUCLEOTIDE SEQUENCE</scope>
</reference>
<organism evidence="7 8">
    <name type="scientific">Emiliania huxleyi (strain CCMP1516)</name>
    <dbReference type="NCBI Taxonomy" id="280463"/>
    <lineage>
        <taxon>Eukaryota</taxon>
        <taxon>Haptista</taxon>
        <taxon>Haptophyta</taxon>
        <taxon>Prymnesiophyceae</taxon>
        <taxon>Isochrysidales</taxon>
        <taxon>Noelaerhabdaceae</taxon>
        <taxon>Emiliania</taxon>
    </lineage>
</organism>
<keyword evidence="3" id="KW-0689">Ribosomal protein</keyword>
<dbReference type="KEGG" id="ehx:EMIHUDRAFT_201618"/>
<evidence type="ECO:0000256" key="5">
    <source>
        <dbReference type="ARBA" id="ARBA00023274"/>
    </source>
</evidence>